<dbReference type="InterPro" id="IPR027417">
    <property type="entry name" value="P-loop_NTPase"/>
</dbReference>
<proteinExistence type="predicted"/>
<name>A0A8S5LRH4_9CAUD</name>
<dbReference type="CDD" id="cd00009">
    <property type="entry name" value="AAA"/>
    <property type="match status" value="1"/>
</dbReference>
<dbReference type="InterPro" id="IPR002611">
    <property type="entry name" value="IstB_ATP-bd"/>
</dbReference>
<dbReference type="EMBL" id="BK015904">
    <property type="protein sequence ID" value="DAD72645.1"/>
    <property type="molecule type" value="Genomic_DNA"/>
</dbReference>
<organism evidence="2">
    <name type="scientific">Siphoviridae sp. ct7EW56</name>
    <dbReference type="NCBI Taxonomy" id="2827562"/>
    <lineage>
        <taxon>Viruses</taxon>
        <taxon>Duplodnaviria</taxon>
        <taxon>Heunggongvirae</taxon>
        <taxon>Uroviricota</taxon>
        <taxon>Caudoviricetes</taxon>
    </lineage>
</organism>
<keyword evidence="2" id="KW-0347">Helicase</keyword>
<dbReference type="GO" id="GO:0004386">
    <property type="term" value="F:helicase activity"/>
    <property type="evidence" value="ECO:0007669"/>
    <property type="project" value="UniProtKB-KW"/>
</dbReference>
<keyword evidence="2" id="KW-0378">Hydrolase</keyword>
<dbReference type="GO" id="GO:0005524">
    <property type="term" value="F:ATP binding"/>
    <property type="evidence" value="ECO:0007669"/>
    <property type="project" value="InterPro"/>
</dbReference>
<dbReference type="PANTHER" id="PTHR30050:SF10">
    <property type="entry name" value="PHAGE-LIKE ELEMENT PBSX PROTEIN XKDC"/>
    <property type="match status" value="1"/>
</dbReference>
<protein>
    <submittedName>
        <fullName evidence="2">Replicative helicase</fullName>
    </submittedName>
</protein>
<dbReference type="SUPFAM" id="SSF52540">
    <property type="entry name" value="P-loop containing nucleoside triphosphate hydrolases"/>
    <property type="match status" value="1"/>
</dbReference>
<sequence length="247" mass="28529">MGMVDELRRMRVDSANRNFKPDYKCPICKDTHIVIVKDADGRSVARDCDCMAQTVYRRLMKASGIDAEDVNVRFNDFQTFNEPELQISKATAAKYCKDLPMQRYQKNNSLLLTGLPGRGKTMLGFCVANQLIKNGTPVQYVSYRDAITRLKQNITDNVEYSEEINRMKNVSVLFIDDLFKGRITESDINIMYELINHRYLKRLPMIVSTEKYPKDLFAVDEALGSRIIEMSKGYVVEFKESGNYRLR</sequence>
<feature type="domain" description="IstB-like ATP-binding" evidence="1">
    <location>
        <begin position="75"/>
        <end position="210"/>
    </location>
</feature>
<dbReference type="PANTHER" id="PTHR30050">
    <property type="entry name" value="CHROMOSOMAL REPLICATION INITIATOR PROTEIN DNAA"/>
    <property type="match status" value="1"/>
</dbReference>
<dbReference type="Gene3D" id="3.40.50.300">
    <property type="entry name" value="P-loop containing nucleotide triphosphate hydrolases"/>
    <property type="match status" value="1"/>
</dbReference>
<evidence type="ECO:0000313" key="2">
    <source>
        <dbReference type="EMBL" id="DAD72645.1"/>
    </source>
</evidence>
<evidence type="ECO:0000259" key="1">
    <source>
        <dbReference type="Pfam" id="PF01695"/>
    </source>
</evidence>
<reference evidence="2" key="1">
    <citation type="journal article" date="2021" name="Proc. Natl. Acad. Sci. U.S.A.">
        <title>A Catalog of Tens of Thousands of Viruses from Human Metagenomes Reveals Hidden Associations with Chronic Diseases.</title>
        <authorList>
            <person name="Tisza M.J."/>
            <person name="Buck C.B."/>
        </authorList>
    </citation>
    <scope>NUCLEOTIDE SEQUENCE</scope>
    <source>
        <strain evidence="2">Ct7EW56</strain>
    </source>
</reference>
<accession>A0A8S5LRH4</accession>
<dbReference type="Pfam" id="PF01695">
    <property type="entry name" value="IstB_IS21"/>
    <property type="match status" value="1"/>
</dbReference>
<dbReference type="GO" id="GO:0006260">
    <property type="term" value="P:DNA replication"/>
    <property type="evidence" value="ECO:0007669"/>
    <property type="project" value="TreeGrafter"/>
</dbReference>
<keyword evidence="2" id="KW-0067">ATP-binding</keyword>
<keyword evidence="2" id="KW-0547">Nucleotide-binding</keyword>